<dbReference type="SUPFAM" id="SSF53613">
    <property type="entry name" value="Ribokinase-like"/>
    <property type="match status" value="1"/>
</dbReference>
<comment type="caution">
    <text evidence="18">Lacks conserved residue(s) required for the propagation of feature annotation.</text>
</comment>
<dbReference type="GO" id="GO:0046496">
    <property type="term" value="P:nicotinamide nucleotide metabolic process"/>
    <property type="evidence" value="ECO:0007669"/>
    <property type="project" value="UniProtKB-UniRule"/>
</dbReference>
<accession>A0AB39RNG2</accession>
<dbReference type="Gene3D" id="3.40.1190.20">
    <property type="match status" value="1"/>
</dbReference>
<evidence type="ECO:0000256" key="3">
    <source>
        <dbReference type="ARBA" id="ARBA00006001"/>
    </source>
</evidence>
<dbReference type="GO" id="GO:0005524">
    <property type="term" value="F:ATP binding"/>
    <property type="evidence" value="ECO:0007669"/>
    <property type="project" value="UniProtKB-UniRule"/>
</dbReference>
<organism evidence="22">
    <name type="scientific">Streptomyces sp. R41</name>
    <dbReference type="NCBI Taxonomy" id="3238632"/>
    <lineage>
        <taxon>Bacteria</taxon>
        <taxon>Bacillati</taxon>
        <taxon>Actinomycetota</taxon>
        <taxon>Actinomycetes</taxon>
        <taxon>Kitasatosporales</taxon>
        <taxon>Streptomycetaceae</taxon>
        <taxon>Streptomyces</taxon>
    </lineage>
</organism>
<dbReference type="Pfam" id="PF03853">
    <property type="entry name" value="YjeF_N"/>
    <property type="match status" value="1"/>
</dbReference>
<evidence type="ECO:0000256" key="18">
    <source>
        <dbReference type="HAMAP-Rule" id="MF_01966"/>
    </source>
</evidence>
<evidence type="ECO:0000256" key="9">
    <source>
        <dbReference type="ARBA" id="ARBA00022958"/>
    </source>
</evidence>
<feature type="binding site" evidence="18">
    <location>
        <begin position="124"/>
        <end position="130"/>
    </location>
    <ligand>
        <name>(6S)-NADPHX</name>
        <dbReference type="ChEBI" id="CHEBI:64076"/>
    </ligand>
</feature>
<comment type="cofactor">
    <cofactor evidence="17">
        <name>Mg(2+)</name>
        <dbReference type="ChEBI" id="CHEBI:18420"/>
    </cofactor>
</comment>
<feature type="binding site" evidence="17">
    <location>
        <begin position="387"/>
        <end position="391"/>
    </location>
    <ligand>
        <name>AMP</name>
        <dbReference type="ChEBI" id="CHEBI:456215"/>
    </ligand>
</feature>
<comment type="catalytic activity">
    <reaction evidence="2 18 19">
        <text>(6R)-NADPHX = (6S)-NADPHX</text>
        <dbReference type="Rhea" id="RHEA:32227"/>
        <dbReference type="ChEBI" id="CHEBI:64076"/>
        <dbReference type="ChEBI" id="CHEBI:64077"/>
        <dbReference type="EC" id="5.1.99.6"/>
    </reaction>
</comment>
<dbReference type="GO" id="GO:0046872">
    <property type="term" value="F:metal ion binding"/>
    <property type="evidence" value="ECO:0007669"/>
    <property type="project" value="UniProtKB-UniRule"/>
</dbReference>
<evidence type="ECO:0000256" key="6">
    <source>
        <dbReference type="ARBA" id="ARBA00022741"/>
    </source>
</evidence>
<keyword evidence="6 17" id="KW-0547">Nucleotide-binding</keyword>
<dbReference type="EC" id="4.2.1.136" evidence="19"/>
<evidence type="ECO:0000256" key="11">
    <source>
        <dbReference type="ARBA" id="ARBA00023235"/>
    </source>
</evidence>
<keyword evidence="8 17" id="KW-0521">NADP</keyword>
<comment type="cofactor">
    <cofactor evidence="18 19">
        <name>K(+)</name>
        <dbReference type="ChEBI" id="CHEBI:29103"/>
    </cofactor>
    <text evidence="18 19">Binds 1 potassium ion per subunit.</text>
</comment>
<dbReference type="InterPro" id="IPR030677">
    <property type="entry name" value="Nnr"/>
</dbReference>
<keyword evidence="7 17" id="KW-0067">ATP-binding</keyword>
<evidence type="ECO:0000256" key="5">
    <source>
        <dbReference type="ARBA" id="ARBA00022723"/>
    </source>
</evidence>
<comment type="subunit">
    <text evidence="17">Homotetramer.</text>
</comment>
<evidence type="ECO:0000256" key="17">
    <source>
        <dbReference type="HAMAP-Rule" id="MF_01965"/>
    </source>
</evidence>
<dbReference type="HAMAP" id="MF_01966">
    <property type="entry name" value="NADHX_epimerase"/>
    <property type="match status" value="1"/>
</dbReference>
<feature type="binding site" evidence="17">
    <location>
        <position position="417"/>
    </location>
    <ligand>
        <name>AMP</name>
        <dbReference type="ChEBI" id="CHEBI:456215"/>
    </ligand>
</feature>
<dbReference type="PANTHER" id="PTHR12592:SF0">
    <property type="entry name" value="ATP-DEPENDENT (S)-NAD(P)H-HYDRATE DEHYDRATASE"/>
    <property type="match status" value="1"/>
</dbReference>
<feature type="binding site" evidence="18">
    <location>
        <position position="120"/>
    </location>
    <ligand>
        <name>K(+)</name>
        <dbReference type="ChEBI" id="CHEBI:29103"/>
    </ligand>
</feature>
<dbReference type="SUPFAM" id="SSF64153">
    <property type="entry name" value="YjeF N-terminal domain-like"/>
    <property type="match status" value="1"/>
</dbReference>
<keyword evidence="9 18" id="KW-0630">Potassium</keyword>
<evidence type="ECO:0000256" key="7">
    <source>
        <dbReference type="ARBA" id="ARBA00022840"/>
    </source>
</evidence>
<sequence>MRTAYSVETVRTAERELMARLPEGALMQRAAAGLAAACAELLGRVYGSRVVLLIGSGDNGGDALYAGARLARRGAGVTAVLLAPERTHVGGLAALRRAGGTSAAPAAAERLVRRADLVVDGIVGIGGKGGLRPDAAPLAELAADSRAAVVAVDLPSGIEADTGEVLGAAVRADLTVTFGTHKPGLLIDPARGYAGSVRLVDIGLELPAEAELEALQHADVAARLPVPGAESDKYRRGVVGIAAGSARYPGAAVLAVSGALRGGAGAVRYVGPAGDAVIARFPETLVSRQGPARAGRVQAWVVGPGAGDDASAVAEVLGAEVPVLVDADGLRLADRDAVRARSAPTLMTPHAGEAAALLGVSREAVEGARLASARELAGVYGATVLLKGATTLVADAGGGAVRVNPTGTAWLATAGSGDVLSGLAGSLLAAGLSALDAGSVAAYLHGLAGRFAADGAPAGAHDVASAIPDAWRDVRD</sequence>
<dbReference type="InterPro" id="IPR004443">
    <property type="entry name" value="YjeF_N_dom"/>
</dbReference>
<evidence type="ECO:0000256" key="4">
    <source>
        <dbReference type="ARBA" id="ARBA00009524"/>
    </source>
</evidence>
<evidence type="ECO:0000256" key="16">
    <source>
        <dbReference type="ARBA" id="ARBA00049209"/>
    </source>
</evidence>
<feature type="binding site" evidence="18">
    <location>
        <position position="153"/>
    </location>
    <ligand>
        <name>(6S)-NADPHX</name>
        <dbReference type="ChEBI" id="CHEBI:64076"/>
    </ligand>
</feature>
<comment type="catalytic activity">
    <reaction evidence="16 17 19">
        <text>(6S)-NADPHX + ADP = AMP + phosphate + NADPH + H(+)</text>
        <dbReference type="Rhea" id="RHEA:32235"/>
        <dbReference type="ChEBI" id="CHEBI:15378"/>
        <dbReference type="ChEBI" id="CHEBI:43474"/>
        <dbReference type="ChEBI" id="CHEBI:57783"/>
        <dbReference type="ChEBI" id="CHEBI:64076"/>
        <dbReference type="ChEBI" id="CHEBI:456215"/>
        <dbReference type="ChEBI" id="CHEBI:456216"/>
        <dbReference type="EC" id="4.2.1.136"/>
    </reaction>
</comment>
<dbReference type="GO" id="GO:0110051">
    <property type="term" value="P:metabolite repair"/>
    <property type="evidence" value="ECO:0007669"/>
    <property type="project" value="TreeGrafter"/>
</dbReference>
<feature type="binding site" evidence="17">
    <location>
        <position position="305"/>
    </location>
    <ligand>
        <name>(6S)-NADPHX</name>
        <dbReference type="ChEBI" id="CHEBI:64076"/>
    </ligand>
</feature>
<keyword evidence="12 17" id="KW-0456">Lyase</keyword>
<dbReference type="Pfam" id="PF01256">
    <property type="entry name" value="Carb_kinase"/>
    <property type="match status" value="1"/>
</dbReference>
<evidence type="ECO:0000313" key="22">
    <source>
        <dbReference type="EMBL" id="XDQ55463.1"/>
    </source>
</evidence>
<evidence type="ECO:0000256" key="13">
    <source>
        <dbReference type="ARBA" id="ARBA00023268"/>
    </source>
</evidence>
<keyword evidence="11 18" id="KW-0413">Isomerase</keyword>
<evidence type="ECO:0000256" key="15">
    <source>
        <dbReference type="ARBA" id="ARBA00048238"/>
    </source>
</evidence>
<evidence type="ECO:0000259" key="20">
    <source>
        <dbReference type="PROSITE" id="PS51383"/>
    </source>
</evidence>
<name>A0AB39RNG2_9ACTN</name>
<dbReference type="RefSeq" id="WP_369248607.1">
    <property type="nucleotide sequence ID" value="NZ_CP163443.1"/>
</dbReference>
<dbReference type="InterPro" id="IPR036652">
    <property type="entry name" value="YjeF_N_dom_sf"/>
</dbReference>
<dbReference type="InterPro" id="IPR000631">
    <property type="entry name" value="CARKD"/>
</dbReference>
<feature type="domain" description="YjeF N-terminal" evidence="21">
    <location>
        <begin position="10"/>
        <end position="210"/>
    </location>
</feature>
<protein>
    <recommendedName>
        <fullName evidence="19">Bifunctional NAD(P)H-hydrate repair enzyme</fullName>
    </recommendedName>
    <alternativeName>
        <fullName evidence="19">Nicotinamide nucleotide repair protein</fullName>
    </alternativeName>
    <domain>
        <recommendedName>
            <fullName evidence="19">ADP-dependent (S)-NAD(P)H-hydrate dehydratase</fullName>
            <ecNumber evidence="19">4.2.1.136</ecNumber>
        </recommendedName>
        <alternativeName>
            <fullName evidence="19">ADP-dependent NAD(P)HX dehydratase</fullName>
        </alternativeName>
    </domain>
    <domain>
        <recommendedName>
            <fullName evidence="19">NAD(P)H-hydrate epimerase</fullName>
            <ecNumber evidence="19">5.1.99.6</ecNumber>
        </recommendedName>
    </domain>
</protein>
<comment type="catalytic activity">
    <reaction evidence="1 18 19">
        <text>(6R)-NADHX = (6S)-NADHX</text>
        <dbReference type="Rhea" id="RHEA:32215"/>
        <dbReference type="ChEBI" id="CHEBI:64074"/>
        <dbReference type="ChEBI" id="CHEBI:64075"/>
        <dbReference type="EC" id="5.1.99.6"/>
    </reaction>
</comment>
<reference evidence="22" key="1">
    <citation type="submission" date="2024-07" db="EMBL/GenBank/DDBJ databases">
        <authorList>
            <person name="Yu S.T."/>
        </authorList>
    </citation>
    <scope>NUCLEOTIDE SEQUENCE</scope>
    <source>
        <strain evidence="22">R41</strain>
    </source>
</reference>
<evidence type="ECO:0000256" key="1">
    <source>
        <dbReference type="ARBA" id="ARBA00000013"/>
    </source>
</evidence>
<comment type="similarity">
    <text evidence="17">Belongs to the NnrD/CARKD family.</text>
</comment>
<feature type="binding site" evidence="17">
    <location>
        <position position="251"/>
    </location>
    <ligand>
        <name>(6S)-NADPHX</name>
        <dbReference type="ChEBI" id="CHEBI:64076"/>
    </ligand>
</feature>
<feature type="domain" description="YjeF C-terminal" evidence="20">
    <location>
        <begin position="216"/>
        <end position="474"/>
    </location>
</feature>
<keyword evidence="13" id="KW-0511">Multifunctional enzyme</keyword>
<feature type="binding site" evidence="18">
    <location>
        <position position="156"/>
    </location>
    <ligand>
        <name>K(+)</name>
        <dbReference type="ChEBI" id="CHEBI:29103"/>
    </ligand>
</feature>
<feature type="binding site" evidence="18">
    <location>
        <begin position="58"/>
        <end position="62"/>
    </location>
    <ligand>
        <name>(6S)-NADPHX</name>
        <dbReference type="ChEBI" id="CHEBI:64076"/>
    </ligand>
</feature>
<comment type="similarity">
    <text evidence="18">Belongs to the NnrE/AIBP family.</text>
</comment>
<evidence type="ECO:0000256" key="8">
    <source>
        <dbReference type="ARBA" id="ARBA00022857"/>
    </source>
</evidence>
<dbReference type="AlphaFoldDB" id="A0AB39RNG2"/>
<dbReference type="EMBL" id="CP163443">
    <property type="protein sequence ID" value="XDQ55463.1"/>
    <property type="molecule type" value="Genomic_DNA"/>
</dbReference>
<dbReference type="FunFam" id="3.40.50.10260:FF:000008">
    <property type="entry name" value="Multifunctional fusion protein"/>
    <property type="match status" value="1"/>
</dbReference>
<comment type="function">
    <text evidence="14 19">Bifunctional enzyme that catalyzes the epimerization of the S- and R-forms of NAD(P)HX and the dehydration of the S-form of NAD(P)HX at the expense of ADP, which is converted to AMP. This allows the repair of both epimers of NAD(P)HX, a damaged form of NAD(P)H that is a result of enzymatic or heat-dependent hydration.</text>
</comment>
<dbReference type="Gene3D" id="3.40.50.10260">
    <property type="entry name" value="YjeF N-terminal domain"/>
    <property type="match status" value="1"/>
</dbReference>
<feature type="binding site" evidence="18">
    <location>
        <position position="59"/>
    </location>
    <ligand>
        <name>K(+)</name>
        <dbReference type="ChEBI" id="CHEBI:29103"/>
    </ligand>
</feature>
<keyword evidence="10 17" id="KW-0520">NAD</keyword>
<dbReference type="EC" id="5.1.99.6" evidence="19"/>
<gene>
    <name evidence="17" type="primary">nnrD</name>
    <name evidence="18" type="synonym">nnrE</name>
    <name evidence="22" type="ORF">AB5J53_29240</name>
</gene>
<dbReference type="PROSITE" id="PS51383">
    <property type="entry name" value="YJEF_C_3"/>
    <property type="match status" value="1"/>
</dbReference>
<evidence type="ECO:0000259" key="21">
    <source>
        <dbReference type="PROSITE" id="PS51385"/>
    </source>
</evidence>
<dbReference type="HAMAP" id="MF_01965">
    <property type="entry name" value="NADHX_dehydratase"/>
    <property type="match status" value="1"/>
</dbReference>
<evidence type="ECO:0000256" key="12">
    <source>
        <dbReference type="ARBA" id="ARBA00023239"/>
    </source>
</evidence>
<dbReference type="FunFam" id="3.40.1190.20:FF:000052">
    <property type="entry name" value="Multifunctional fusion protein"/>
    <property type="match status" value="1"/>
</dbReference>
<comment type="catalytic activity">
    <reaction evidence="15 17 19">
        <text>(6S)-NADHX + ADP = AMP + phosphate + NADH + H(+)</text>
        <dbReference type="Rhea" id="RHEA:32223"/>
        <dbReference type="ChEBI" id="CHEBI:15378"/>
        <dbReference type="ChEBI" id="CHEBI:43474"/>
        <dbReference type="ChEBI" id="CHEBI:57945"/>
        <dbReference type="ChEBI" id="CHEBI:64074"/>
        <dbReference type="ChEBI" id="CHEBI:456215"/>
        <dbReference type="ChEBI" id="CHEBI:456216"/>
        <dbReference type="EC" id="4.2.1.136"/>
    </reaction>
</comment>
<dbReference type="InterPro" id="IPR029056">
    <property type="entry name" value="Ribokinase-like"/>
</dbReference>
<dbReference type="PROSITE" id="PS51385">
    <property type="entry name" value="YJEF_N"/>
    <property type="match status" value="1"/>
</dbReference>
<dbReference type="NCBIfam" id="TIGR00196">
    <property type="entry name" value="yjeF_cterm"/>
    <property type="match status" value="1"/>
</dbReference>
<proteinExistence type="inferred from homology"/>
<comment type="similarity">
    <text evidence="4 19">In the C-terminal section; belongs to the NnrD/CARKD family.</text>
</comment>
<dbReference type="PIRSF" id="PIRSF017184">
    <property type="entry name" value="Nnr"/>
    <property type="match status" value="1"/>
</dbReference>
<comment type="similarity">
    <text evidence="3 19">In the N-terminal section; belongs to the NnrE/AIBP family.</text>
</comment>
<evidence type="ECO:0000256" key="14">
    <source>
        <dbReference type="ARBA" id="ARBA00025153"/>
    </source>
</evidence>
<comment type="function">
    <text evidence="18">Catalyzes the epimerization of the S- and R-forms of NAD(P)HX, a damaged form of NAD(P)H that is a result of enzymatic or heat-dependent hydration. This is a prerequisite for the S-specific NAD(P)H-hydrate dehydratase to allow the repair of both epimers of NAD(P)HX.</text>
</comment>
<dbReference type="CDD" id="cd01171">
    <property type="entry name" value="YXKO-related"/>
    <property type="match status" value="1"/>
</dbReference>
<evidence type="ECO:0000256" key="19">
    <source>
        <dbReference type="PIRNR" id="PIRNR017184"/>
    </source>
</evidence>
<feature type="binding site" evidence="17">
    <location>
        <position position="418"/>
    </location>
    <ligand>
        <name>(6S)-NADPHX</name>
        <dbReference type="ChEBI" id="CHEBI:64076"/>
    </ligand>
</feature>
<evidence type="ECO:0000256" key="2">
    <source>
        <dbReference type="ARBA" id="ARBA00000909"/>
    </source>
</evidence>
<feature type="binding site" evidence="17">
    <location>
        <position position="350"/>
    </location>
    <ligand>
        <name>(6S)-NADPHX</name>
        <dbReference type="ChEBI" id="CHEBI:64076"/>
    </ligand>
</feature>
<keyword evidence="5 18" id="KW-0479">Metal-binding</keyword>
<evidence type="ECO:0000256" key="10">
    <source>
        <dbReference type="ARBA" id="ARBA00023027"/>
    </source>
</evidence>
<dbReference type="PANTHER" id="PTHR12592">
    <property type="entry name" value="ATP-DEPENDENT (S)-NAD(P)H-HYDRATE DEHYDRATASE FAMILY MEMBER"/>
    <property type="match status" value="1"/>
</dbReference>
<comment type="function">
    <text evidence="17">Catalyzes the dehydration of the S-form of NAD(P)HX at the expense of ADP, which is converted to AMP. Together with NAD(P)HX epimerase, which catalyzes the epimerization of the S- and R-forms, the enzyme allows the repair of both epimers of NAD(P)HX, a damaged form of NAD(P)H that is a result of enzymatic or heat-dependent hydration.</text>
</comment>
<dbReference type="NCBIfam" id="TIGR00197">
    <property type="entry name" value="yjeF_nterm"/>
    <property type="match status" value="1"/>
</dbReference>
<dbReference type="GO" id="GO:0052855">
    <property type="term" value="F:ADP-dependent NAD(P)H-hydrate dehydratase activity"/>
    <property type="evidence" value="ECO:0007669"/>
    <property type="project" value="UniProtKB-UniRule"/>
</dbReference>
<dbReference type="GO" id="GO:0052856">
    <property type="term" value="F:NAD(P)HX epimerase activity"/>
    <property type="evidence" value="ECO:0007669"/>
    <property type="project" value="UniProtKB-UniRule"/>
</dbReference>